<dbReference type="InterPro" id="IPR008271">
    <property type="entry name" value="Ser/Thr_kinase_AS"/>
</dbReference>
<dbReference type="EMBL" id="MU005766">
    <property type="protein sequence ID" value="KAF2712765.1"/>
    <property type="molecule type" value="Genomic_DNA"/>
</dbReference>
<protein>
    <submittedName>
        <fullName evidence="7">Pkinase-domain-containing protein</fullName>
    </submittedName>
</protein>
<dbReference type="PROSITE" id="PS00108">
    <property type="entry name" value="PROTEIN_KINASE_ST"/>
    <property type="match status" value="1"/>
</dbReference>
<dbReference type="PANTHER" id="PTHR24346:SF30">
    <property type="entry name" value="MATERNAL EMBRYONIC LEUCINE ZIPPER KINASE"/>
    <property type="match status" value="1"/>
</dbReference>
<dbReference type="Proteomes" id="UP000799428">
    <property type="component" value="Unassembled WGS sequence"/>
</dbReference>
<dbReference type="SMART" id="SM00220">
    <property type="entry name" value="S_TKc"/>
    <property type="match status" value="1"/>
</dbReference>
<dbReference type="PANTHER" id="PTHR24346">
    <property type="entry name" value="MAP/MICROTUBULE AFFINITY-REGULATING KINASE"/>
    <property type="match status" value="1"/>
</dbReference>
<dbReference type="InterPro" id="IPR000719">
    <property type="entry name" value="Prot_kinase_dom"/>
</dbReference>
<dbReference type="Gene3D" id="1.10.510.10">
    <property type="entry name" value="Transferase(Phosphotransferase) domain 1"/>
    <property type="match status" value="1"/>
</dbReference>
<dbReference type="CDD" id="cd13993">
    <property type="entry name" value="STKc_Pat1_like"/>
    <property type="match status" value="1"/>
</dbReference>
<dbReference type="InterPro" id="IPR017441">
    <property type="entry name" value="Protein_kinase_ATP_BS"/>
</dbReference>
<feature type="domain" description="Protein kinase" evidence="6">
    <location>
        <begin position="29"/>
        <end position="294"/>
    </location>
</feature>
<dbReference type="OrthoDB" id="541276at2759"/>
<name>A0A6G1KJN9_9PLEO</name>
<evidence type="ECO:0000313" key="8">
    <source>
        <dbReference type="Proteomes" id="UP000799428"/>
    </source>
</evidence>
<keyword evidence="7" id="KW-0808">Transferase</keyword>
<accession>A0A6G1KJN9</accession>
<dbReference type="GO" id="GO:0004674">
    <property type="term" value="F:protein serine/threonine kinase activity"/>
    <property type="evidence" value="ECO:0007669"/>
    <property type="project" value="UniProtKB-KW"/>
</dbReference>
<feature type="binding site" evidence="3">
    <location>
        <position position="58"/>
    </location>
    <ligand>
        <name>ATP</name>
        <dbReference type="ChEBI" id="CHEBI:30616"/>
    </ligand>
</feature>
<comment type="similarity">
    <text evidence="4">Belongs to the protein kinase superfamily.</text>
</comment>
<dbReference type="SUPFAM" id="SSF56112">
    <property type="entry name" value="Protein kinase-like (PK-like)"/>
    <property type="match status" value="1"/>
</dbReference>
<evidence type="ECO:0000256" key="1">
    <source>
        <dbReference type="ARBA" id="ARBA00022741"/>
    </source>
</evidence>
<evidence type="ECO:0000256" key="2">
    <source>
        <dbReference type="ARBA" id="ARBA00022840"/>
    </source>
</evidence>
<keyword evidence="8" id="KW-1185">Reference proteome</keyword>
<dbReference type="GO" id="GO:0005524">
    <property type="term" value="F:ATP binding"/>
    <property type="evidence" value="ECO:0007669"/>
    <property type="project" value="UniProtKB-UniRule"/>
</dbReference>
<dbReference type="GO" id="GO:0035556">
    <property type="term" value="P:intracellular signal transduction"/>
    <property type="evidence" value="ECO:0007669"/>
    <property type="project" value="TreeGrafter"/>
</dbReference>
<evidence type="ECO:0000313" key="7">
    <source>
        <dbReference type="EMBL" id="KAF2712765.1"/>
    </source>
</evidence>
<evidence type="ECO:0000259" key="6">
    <source>
        <dbReference type="PROSITE" id="PS50011"/>
    </source>
</evidence>
<dbReference type="InterPro" id="IPR011009">
    <property type="entry name" value="Kinase-like_dom_sf"/>
</dbReference>
<sequence>MLPTPPASPTLNGFCAPEERLGQILAGRLQLTGILGVGAYGVVYTAVDMQTNTPYAVKALNKLGLEPRQRKFQQREIQLHHQASAHPNVVSLVKIMDSPDCTYVVIEYCPEGDLFSNITEQGKYLGNDALAKRAFLQILDAVEYCHSIGIYHRDLKPENILVTDQGMTCKLADFGLATSDHVTSDFGCGSTFYMSPECQTSAPKAYSCYASAPNDVWSLGVILVNLTCGRNPWKRASFDDSTFRAYMKDPKFLRSILPVSLELDSILKRIFEFNPAKRATIPELRDMILRCPRFTSTKSAAPTPVSSPPFSPVDYTRDAVFNGCYQNTLPSVAPLPAPLYSPPTLQLPYPQYSTSSGSSNSDNESVFSSSSSRSSASSTCSNSTYHYVAPPVHKAPVRPVHNTYAPPPPPPPSNRNCHAPYVSPPTNAWFHPFIQAANLVKHVSFQPPMMATPVHVY</sequence>
<keyword evidence="4" id="KW-0723">Serine/threonine-protein kinase</keyword>
<keyword evidence="1 3" id="KW-0547">Nucleotide-binding</keyword>
<keyword evidence="2 3" id="KW-0067">ATP-binding</keyword>
<dbReference type="PROSITE" id="PS50011">
    <property type="entry name" value="PROTEIN_KINASE_DOM"/>
    <property type="match status" value="1"/>
</dbReference>
<evidence type="ECO:0000256" key="5">
    <source>
        <dbReference type="SAM" id="MobiDB-lite"/>
    </source>
</evidence>
<proteinExistence type="inferred from homology"/>
<organism evidence="7 8">
    <name type="scientific">Pleomassaria siparia CBS 279.74</name>
    <dbReference type="NCBI Taxonomy" id="1314801"/>
    <lineage>
        <taxon>Eukaryota</taxon>
        <taxon>Fungi</taxon>
        <taxon>Dikarya</taxon>
        <taxon>Ascomycota</taxon>
        <taxon>Pezizomycotina</taxon>
        <taxon>Dothideomycetes</taxon>
        <taxon>Pleosporomycetidae</taxon>
        <taxon>Pleosporales</taxon>
        <taxon>Pleomassariaceae</taxon>
        <taxon>Pleomassaria</taxon>
    </lineage>
</organism>
<keyword evidence="7" id="KW-0418">Kinase</keyword>
<dbReference type="AlphaFoldDB" id="A0A6G1KJN9"/>
<dbReference type="FunFam" id="1.10.510.10:FF:000549">
    <property type="entry name" value="Protein serine/threonine kinase (Ran1), putative"/>
    <property type="match status" value="1"/>
</dbReference>
<feature type="region of interest" description="Disordered" evidence="5">
    <location>
        <begin position="398"/>
        <end position="418"/>
    </location>
</feature>
<dbReference type="Pfam" id="PF00069">
    <property type="entry name" value="Pkinase"/>
    <property type="match status" value="1"/>
</dbReference>
<evidence type="ECO:0000256" key="4">
    <source>
        <dbReference type="RuleBase" id="RU000304"/>
    </source>
</evidence>
<feature type="compositionally biased region" description="Low complexity" evidence="5">
    <location>
        <begin position="353"/>
        <end position="379"/>
    </location>
</feature>
<reference evidence="7" key="1">
    <citation type="journal article" date="2020" name="Stud. Mycol.">
        <title>101 Dothideomycetes genomes: a test case for predicting lifestyles and emergence of pathogens.</title>
        <authorList>
            <person name="Haridas S."/>
            <person name="Albert R."/>
            <person name="Binder M."/>
            <person name="Bloem J."/>
            <person name="Labutti K."/>
            <person name="Salamov A."/>
            <person name="Andreopoulos B."/>
            <person name="Baker S."/>
            <person name="Barry K."/>
            <person name="Bills G."/>
            <person name="Bluhm B."/>
            <person name="Cannon C."/>
            <person name="Castanera R."/>
            <person name="Culley D."/>
            <person name="Daum C."/>
            <person name="Ezra D."/>
            <person name="Gonzalez J."/>
            <person name="Henrissat B."/>
            <person name="Kuo A."/>
            <person name="Liang C."/>
            <person name="Lipzen A."/>
            <person name="Lutzoni F."/>
            <person name="Magnuson J."/>
            <person name="Mondo S."/>
            <person name="Nolan M."/>
            <person name="Ohm R."/>
            <person name="Pangilinan J."/>
            <person name="Park H.-J."/>
            <person name="Ramirez L."/>
            <person name="Alfaro M."/>
            <person name="Sun H."/>
            <person name="Tritt A."/>
            <person name="Yoshinaga Y."/>
            <person name="Zwiers L.-H."/>
            <person name="Turgeon B."/>
            <person name="Goodwin S."/>
            <person name="Spatafora J."/>
            <person name="Crous P."/>
            <person name="Grigoriev I."/>
        </authorList>
    </citation>
    <scope>NUCLEOTIDE SEQUENCE</scope>
    <source>
        <strain evidence="7">CBS 279.74</strain>
    </source>
</reference>
<evidence type="ECO:0000256" key="3">
    <source>
        <dbReference type="PROSITE-ProRule" id="PRU10141"/>
    </source>
</evidence>
<feature type="region of interest" description="Disordered" evidence="5">
    <location>
        <begin position="350"/>
        <end position="379"/>
    </location>
</feature>
<gene>
    <name evidence="7" type="ORF">K504DRAFT_211794</name>
</gene>
<dbReference type="GO" id="GO:0005737">
    <property type="term" value="C:cytoplasm"/>
    <property type="evidence" value="ECO:0007669"/>
    <property type="project" value="TreeGrafter"/>
</dbReference>
<dbReference type="PROSITE" id="PS00107">
    <property type="entry name" value="PROTEIN_KINASE_ATP"/>
    <property type="match status" value="1"/>
</dbReference>